<dbReference type="PANTHER" id="PTHR43685:SF2">
    <property type="entry name" value="GLYCOSYLTRANSFERASE 2-LIKE DOMAIN-CONTAINING PROTEIN"/>
    <property type="match status" value="1"/>
</dbReference>
<feature type="region of interest" description="Disordered" evidence="1">
    <location>
        <begin position="324"/>
        <end position="345"/>
    </location>
</feature>
<proteinExistence type="predicted"/>
<dbReference type="CDD" id="cd00761">
    <property type="entry name" value="Glyco_tranf_GTA_type"/>
    <property type="match status" value="1"/>
</dbReference>
<name>A0ABM8AKK1_9DEIO</name>
<accession>A0ABM8AKK1</accession>
<dbReference type="InterPro" id="IPR050834">
    <property type="entry name" value="Glycosyltransf_2"/>
</dbReference>
<dbReference type="PANTHER" id="PTHR43685">
    <property type="entry name" value="GLYCOSYLTRANSFERASE"/>
    <property type="match status" value="1"/>
</dbReference>
<evidence type="ECO:0000313" key="4">
    <source>
        <dbReference type="Proteomes" id="UP001064971"/>
    </source>
</evidence>
<keyword evidence="4" id="KW-1185">Reference proteome</keyword>
<keyword evidence="3" id="KW-0614">Plasmid</keyword>
<dbReference type="Proteomes" id="UP001064971">
    <property type="component" value="Plasmid pDAETH-2"/>
</dbReference>
<gene>
    <name evidence="3" type="ORF">DAETH_43190</name>
</gene>
<evidence type="ECO:0000256" key="1">
    <source>
        <dbReference type="SAM" id="MobiDB-lite"/>
    </source>
</evidence>
<protein>
    <recommendedName>
        <fullName evidence="2">Glycosyltransferase 2-like domain-containing protein</fullName>
    </recommendedName>
</protein>
<evidence type="ECO:0000313" key="3">
    <source>
        <dbReference type="EMBL" id="BDP44350.1"/>
    </source>
</evidence>
<organism evidence="3 4">
    <name type="scientific">Deinococcus aetherius</name>
    <dbReference type="NCBI Taxonomy" id="200252"/>
    <lineage>
        <taxon>Bacteria</taxon>
        <taxon>Thermotogati</taxon>
        <taxon>Deinococcota</taxon>
        <taxon>Deinococci</taxon>
        <taxon>Deinococcales</taxon>
        <taxon>Deinococcaceae</taxon>
        <taxon>Deinococcus</taxon>
    </lineage>
</organism>
<dbReference type="Pfam" id="PF00535">
    <property type="entry name" value="Glycos_transf_2"/>
    <property type="match status" value="1"/>
</dbReference>
<dbReference type="InterPro" id="IPR029044">
    <property type="entry name" value="Nucleotide-diphossugar_trans"/>
</dbReference>
<feature type="domain" description="Glycosyltransferase 2-like" evidence="2">
    <location>
        <begin position="20"/>
        <end position="185"/>
    </location>
</feature>
<sequence>MPSRREQASAFPVGAPPRASVVICAHTEERWAELRAAVGSVQAQTPPPHELIVVVDHNPALLERARSTFSGATPPVAVIPNAERSGLSGARNSGLRAASGDVVVFLDDDAAAQPGWLGALLAPYADPGVLGVGGHIEPEWRGGAPAWFPDEFLWVVGCSYLGLPARPGVVRNLIGANMSCRRDVALEVGGFRAGLGRVGSIPLGGEETEFCIRAGQHFARGAWLYQPGATVRHTVPGRRATGRYFLRRCFAEGLSKARVSRFVGRGAALASERAYAARVLPRGVLRGVQQALGGDITGLGRATAVVVGLAAVAAGYAAGLASPTPRLSGDEPLAAPSRRSSGAAS</sequence>
<dbReference type="InterPro" id="IPR001173">
    <property type="entry name" value="Glyco_trans_2-like"/>
</dbReference>
<reference evidence="3" key="1">
    <citation type="submission" date="2022-07" db="EMBL/GenBank/DDBJ databases">
        <title>Complete Genome Sequence of the Radioresistant Bacterium Deinococcus aetherius ST0316, Isolated from the Air Dust collected in Lower Stratosphere above Japan.</title>
        <authorList>
            <person name="Satoh K."/>
            <person name="Hagiwara K."/>
            <person name="Katsumata K."/>
            <person name="Kubo A."/>
            <person name="Yokobori S."/>
            <person name="Yamagishi A."/>
            <person name="Oono Y."/>
            <person name="Narumi I."/>
        </authorList>
    </citation>
    <scope>NUCLEOTIDE SEQUENCE</scope>
    <source>
        <strain evidence="3">ST0316</strain>
        <plasmid evidence="3">pDAETH-2</plasmid>
    </source>
</reference>
<dbReference type="EMBL" id="AP026562">
    <property type="protein sequence ID" value="BDP44350.1"/>
    <property type="molecule type" value="Genomic_DNA"/>
</dbReference>
<dbReference type="RefSeq" id="WP_264778197.1">
    <property type="nucleotide sequence ID" value="NZ_AP026562.1"/>
</dbReference>
<dbReference type="Gene3D" id="3.90.550.10">
    <property type="entry name" value="Spore Coat Polysaccharide Biosynthesis Protein SpsA, Chain A"/>
    <property type="match status" value="1"/>
</dbReference>
<evidence type="ECO:0000259" key="2">
    <source>
        <dbReference type="Pfam" id="PF00535"/>
    </source>
</evidence>
<dbReference type="SUPFAM" id="SSF53448">
    <property type="entry name" value="Nucleotide-diphospho-sugar transferases"/>
    <property type="match status" value="1"/>
</dbReference>
<feature type="compositionally biased region" description="Low complexity" evidence="1">
    <location>
        <begin position="334"/>
        <end position="345"/>
    </location>
</feature>
<geneLocation type="plasmid" evidence="3 4">
    <name>pDAETH-2</name>
</geneLocation>